<name>A0A8H7PFM3_9FUNG</name>
<gene>
    <name evidence="1" type="ORF">INT44_004719</name>
</gene>
<sequence length="99" mass="11515">MYKALHWTGKQLDNPNTGYSSNIEAAYKELSDEEKKKINALYEELFRARYLDPERIKAEQNGAETKAKAEFHWSEDIFKLAFVFLAFYSAHTFAKGDVE</sequence>
<dbReference type="OrthoDB" id="10346529at2759"/>
<comment type="caution">
    <text evidence="1">The sequence shown here is derived from an EMBL/GenBank/DDBJ whole genome shotgun (WGS) entry which is preliminary data.</text>
</comment>
<accession>A0A8H7PFM3</accession>
<evidence type="ECO:0000313" key="2">
    <source>
        <dbReference type="Proteomes" id="UP000612746"/>
    </source>
</evidence>
<dbReference type="EMBL" id="JAEPRA010000021">
    <property type="protein sequence ID" value="KAG2172978.1"/>
    <property type="molecule type" value="Genomic_DNA"/>
</dbReference>
<proteinExistence type="predicted"/>
<evidence type="ECO:0000313" key="1">
    <source>
        <dbReference type="EMBL" id="KAG2172978.1"/>
    </source>
</evidence>
<dbReference type="AlphaFoldDB" id="A0A8H7PFM3"/>
<protein>
    <submittedName>
        <fullName evidence="1">Uncharacterized protein</fullName>
    </submittedName>
</protein>
<reference evidence="1" key="1">
    <citation type="submission" date="2020-12" db="EMBL/GenBank/DDBJ databases">
        <title>Metabolic potential, ecology and presence of endohyphal bacteria is reflected in genomic diversity of Mucoromycotina.</title>
        <authorList>
            <person name="Muszewska A."/>
            <person name="Okrasinska A."/>
            <person name="Steczkiewicz K."/>
            <person name="Drgas O."/>
            <person name="Orlowska M."/>
            <person name="Perlinska-Lenart U."/>
            <person name="Aleksandrzak-Piekarczyk T."/>
            <person name="Szatraj K."/>
            <person name="Zielenkiewicz U."/>
            <person name="Pilsyk S."/>
            <person name="Malc E."/>
            <person name="Mieczkowski P."/>
            <person name="Kruszewska J.S."/>
            <person name="Biernat P."/>
            <person name="Pawlowska J."/>
        </authorList>
    </citation>
    <scope>NUCLEOTIDE SEQUENCE</scope>
    <source>
        <strain evidence="1">WA0000051536</strain>
    </source>
</reference>
<organism evidence="1 2">
    <name type="scientific">Umbelopsis vinacea</name>
    <dbReference type="NCBI Taxonomy" id="44442"/>
    <lineage>
        <taxon>Eukaryota</taxon>
        <taxon>Fungi</taxon>
        <taxon>Fungi incertae sedis</taxon>
        <taxon>Mucoromycota</taxon>
        <taxon>Mucoromycotina</taxon>
        <taxon>Umbelopsidomycetes</taxon>
        <taxon>Umbelopsidales</taxon>
        <taxon>Umbelopsidaceae</taxon>
        <taxon>Umbelopsis</taxon>
    </lineage>
</organism>
<dbReference type="Proteomes" id="UP000612746">
    <property type="component" value="Unassembled WGS sequence"/>
</dbReference>
<keyword evidence="2" id="KW-1185">Reference proteome</keyword>